<evidence type="ECO:0000313" key="3">
    <source>
        <dbReference type="EMBL" id="CAE0117839.1"/>
    </source>
</evidence>
<feature type="domain" description="EF-hand" evidence="2">
    <location>
        <begin position="138"/>
        <end position="173"/>
    </location>
</feature>
<dbReference type="GO" id="GO:0005509">
    <property type="term" value="F:calcium ion binding"/>
    <property type="evidence" value="ECO:0007669"/>
    <property type="project" value="InterPro"/>
</dbReference>
<dbReference type="SMART" id="SM00054">
    <property type="entry name" value="EFh"/>
    <property type="match status" value="4"/>
</dbReference>
<dbReference type="SUPFAM" id="SSF47473">
    <property type="entry name" value="EF-hand"/>
    <property type="match status" value="1"/>
</dbReference>
<dbReference type="InterPro" id="IPR011992">
    <property type="entry name" value="EF-hand-dom_pair"/>
</dbReference>
<dbReference type="AlphaFoldDB" id="A0A7S3AWS9"/>
<organism evidence="3">
    <name type="scientific">Haptolina ericina</name>
    <dbReference type="NCBI Taxonomy" id="156174"/>
    <lineage>
        <taxon>Eukaryota</taxon>
        <taxon>Haptista</taxon>
        <taxon>Haptophyta</taxon>
        <taxon>Prymnesiophyceae</taxon>
        <taxon>Prymnesiales</taxon>
        <taxon>Prymnesiaceae</taxon>
        <taxon>Haptolina</taxon>
    </lineage>
</organism>
<evidence type="ECO:0000259" key="2">
    <source>
        <dbReference type="PROSITE" id="PS50222"/>
    </source>
</evidence>
<dbReference type="Pfam" id="PF13499">
    <property type="entry name" value="EF-hand_7"/>
    <property type="match status" value="1"/>
</dbReference>
<accession>A0A7S3AWS9</accession>
<dbReference type="InterPro" id="IPR002048">
    <property type="entry name" value="EF_hand_dom"/>
</dbReference>
<feature type="domain" description="EF-hand" evidence="2">
    <location>
        <begin position="22"/>
        <end position="57"/>
    </location>
</feature>
<keyword evidence="1" id="KW-0106">Calcium</keyword>
<feature type="domain" description="EF-hand" evidence="2">
    <location>
        <begin position="68"/>
        <end position="93"/>
    </location>
</feature>
<dbReference type="InterPro" id="IPR018247">
    <property type="entry name" value="EF_Hand_1_Ca_BS"/>
</dbReference>
<protein>
    <recommendedName>
        <fullName evidence="2">EF-hand domain-containing protein</fullName>
    </recommendedName>
</protein>
<dbReference type="PROSITE" id="PS50222">
    <property type="entry name" value="EF_HAND_2"/>
    <property type="match status" value="4"/>
</dbReference>
<dbReference type="Gene3D" id="1.10.238.10">
    <property type="entry name" value="EF-hand"/>
    <property type="match status" value="2"/>
</dbReference>
<sequence length="255" mass="28909">MTWWAENSDSQYFDQYFRINKQNQIFLETIFGLMDTNGDRELSREDFTGTAFSTGDKSLLVKWESLKHEFDQDGSQTIGPHEFVEGMKKLALKEPVTEELTAGLPHFAMIVNIEHSLNSAVERICFTLLDTMITLDEPTLGSMREAWRLLDVDGDGTITSNDFVLSHGFTQQAEQKWEMLRSKLDRNNDGTITQDEFLVQLKHLVLSELSRTMLSFSAAAASSTRQSLATFTSAVMSRVQQYCTDLAQNMRAAHA</sequence>
<dbReference type="PROSITE" id="PS00018">
    <property type="entry name" value="EF_HAND_1"/>
    <property type="match status" value="4"/>
</dbReference>
<feature type="domain" description="EF-hand" evidence="2">
    <location>
        <begin position="183"/>
        <end position="207"/>
    </location>
</feature>
<gene>
    <name evidence="3" type="ORF">HERI1096_LOCUS18538</name>
</gene>
<evidence type="ECO:0000256" key="1">
    <source>
        <dbReference type="ARBA" id="ARBA00022837"/>
    </source>
</evidence>
<dbReference type="EMBL" id="HBHX01033337">
    <property type="protein sequence ID" value="CAE0117839.1"/>
    <property type="molecule type" value="Transcribed_RNA"/>
</dbReference>
<proteinExistence type="predicted"/>
<dbReference type="CDD" id="cd00051">
    <property type="entry name" value="EFh"/>
    <property type="match status" value="2"/>
</dbReference>
<name>A0A7S3AWS9_9EUKA</name>
<reference evidence="3" key="1">
    <citation type="submission" date="2021-01" db="EMBL/GenBank/DDBJ databases">
        <authorList>
            <person name="Corre E."/>
            <person name="Pelletier E."/>
            <person name="Niang G."/>
            <person name="Scheremetjew M."/>
            <person name="Finn R."/>
            <person name="Kale V."/>
            <person name="Holt S."/>
            <person name="Cochrane G."/>
            <person name="Meng A."/>
            <person name="Brown T."/>
            <person name="Cohen L."/>
        </authorList>
    </citation>
    <scope>NUCLEOTIDE SEQUENCE</scope>
    <source>
        <strain evidence="3">CCMP281</strain>
    </source>
</reference>